<dbReference type="InterPro" id="IPR002938">
    <property type="entry name" value="FAD-bd"/>
</dbReference>
<dbReference type="GO" id="GO:0016709">
    <property type="term" value="F:oxidoreductase activity, acting on paired donors, with incorporation or reduction of molecular oxygen, NAD(P)H as one donor, and incorporation of one atom of oxygen"/>
    <property type="evidence" value="ECO:0007669"/>
    <property type="project" value="UniProtKB-ARBA"/>
</dbReference>
<dbReference type="PANTHER" id="PTHR43004:SF15">
    <property type="entry name" value="MONOOXYGENASE, PUTATIVE (AFU_ORTHOLOGUE AFUA_6G03030)-RELATED"/>
    <property type="match status" value="1"/>
</dbReference>
<dbReference type="InterPro" id="IPR036188">
    <property type="entry name" value="FAD/NAD-bd_sf"/>
</dbReference>
<dbReference type="Pfam" id="PF01494">
    <property type="entry name" value="FAD_binding_3"/>
    <property type="match status" value="1"/>
</dbReference>
<feature type="transmembrane region" description="Helical" evidence="7">
    <location>
        <begin position="675"/>
        <end position="695"/>
    </location>
</feature>
<dbReference type="Gene3D" id="3.30.9.10">
    <property type="entry name" value="D-Amino Acid Oxidase, subunit A, domain 2"/>
    <property type="match status" value="1"/>
</dbReference>
<evidence type="ECO:0000256" key="3">
    <source>
        <dbReference type="ARBA" id="ARBA00022630"/>
    </source>
</evidence>
<dbReference type="EMBL" id="JAQHRD010000003">
    <property type="protein sequence ID" value="KAJ6443674.1"/>
    <property type="molecule type" value="Genomic_DNA"/>
</dbReference>
<dbReference type="SUPFAM" id="SSF54373">
    <property type="entry name" value="FAD-linked reductases, C-terminal domain"/>
    <property type="match status" value="1"/>
</dbReference>
<dbReference type="Gene3D" id="3.50.50.60">
    <property type="entry name" value="FAD/NAD(P)-binding domain"/>
    <property type="match status" value="1"/>
</dbReference>
<dbReference type="Gene3D" id="1.20.1250.20">
    <property type="entry name" value="MFS general substrate transporter like domains"/>
    <property type="match status" value="1"/>
</dbReference>
<feature type="transmembrane region" description="Helical" evidence="7">
    <location>
        <begin position="874"/>
        <end position="895"/>
    </location>
</feature>
<dbReference type="GO" id="GO:0071949">
    <property type="term" value="F:FAD binding"/>
    <property type="evidence" value="ECO:0007669"/>
    <property type="project" value="InterPro"/>
</dbReference>
<dbReference type="InterPro" id="IPR050641">
    <property type="entry name" value="RIFMO-like"/>
</dbReference>
<comment type="subcellular location">
    <subcellularLocation>
        <location evidence="1">Membrane</location>
        <topology evidence="1">Multi-pass membrane protein</topology>
    </subcellularLocation>
</comment>
<dbReference type="InterPro" id="IPR036259">
    <property type="entry name" value="MFS_trans_sf"/>
</dbReference>
<comment type="caution">
    <text evidence="9">The sequence shown here is derived from an EMBL/GenBank/DDBJ whole genome shotgun (WGS) entry which is preliminary data.</text>
</comment>
<feature type="transmembrane region" description="Helical" evidence="7">
    <location>
        <begin position="733"/>
        <end position="756"/>
    </location>
</feature>
<accession>A0AB34FXP9</accession>
<dbReference type="PROSITE" id="PS50850">
    <property type="entry name" value="MFS"/>
    <property type="match status" value="1"/>
</dbReference>
<keyword evidence="7" id="KW-0472">Membrane</keyword>
<gene>
    <name evidence="9" type="ORF">O9K51_04853</name>
</gene>
<keyword evidence="3" id="KW-0285">Flavoprotein</keyword>
<feature type="domain" description="Major facilitator superfamily (MFS) profile" evidence="8">
    <location>
        <begin position="608"/>
        <end position="994"/>
    </location>
</feature>
<feature type="transmembrane region" description="Helical" evidence="7">
    <location>
        <begin position="916"/>
        <end position="937"/>
    </location>
</feature>
<protein>
    <recommendedName>
        <fullName evidence="8">Major facilitator superfamily (MFS) profile domain-containing protein</fullName>
    </recommendedName>
</protein>
<dbReference type="InterPro" id="IPR038220">
    <property type="entry name" value="PHOX_C_sf"/>
</dbReference>
<dbReference type="SUPFAM" id="SSF103473">
    <property type="entry name" value="MFS general substrate transporter"/>
    <property type="match status" value="1"/>
</dbReference>
<dbReference type="GO" id="GO:0022857">
    <property type="term" value="F:transmembrane transporter activity"/>
    <property type="evidence" value="ECO:0007669"/>
    <property type="project" value="InterPro"/>
</dbReference>
<dbReference type="Proteomes" id="UP001163105">
    <property type="component" value="Unassembled WGS sequence"/>
</dbReference>
<dbReference type="PRINTS" id="PR00420">
    <property type="entry name" value="RNGMNOXGNASE"/>
</dbReference>
<keyword evidence="5" id="KW-0560">Oxidoreductase</keyword>
<dbReference type="AlphaFoldDB" id="A0AB34FXP9"/>
<evidence type="ECO:0000313" key="9">
    <source>
        <dbReference type="EMBL" id="KAJ6443674.1"/>
    </source>
</evidence>
<feature type="transmembrane region" description="Helical" evidence="7">
    <location>
        <begin position="607"/>
        <end position="631"/>
    </location>
</feature>
<dbReference type="Pfam" id="PF07690">
    <property type="entry name" value="MFS_1"/>
    <property type="match status" value="1"/>
</dbReference>
<name>A0AB34FXP9_9HYPO</name>
<dbReference type="InterPro" id="IPR036249">
    <property type="entry name" value="Thioredoxin-like_sf"/>
</dbReference>
<keyword evidence="4" id="KW-0274">FAD</keyword>
<dbReference type="Pfam" id="PF07976">
    <property type="entry name" value="Phe_hydrox_dim"/>
    <property type="match status" value="1"/>
</dbReference>
<keyword evidence="7" id="KW-0812">Transmembrane</keyword>
<evidence type="ECO:0000256" key="7">
    <source>
        <dbReference type="SAM" id="Phobius"/>
    </source>
</evidence>
<keyword evidence="10" id="KW-1185">Reference proteome</keyword>
<feature type="region of interest" description="Disordered" evidence="6">
    <location>
        <begin position="540"/>
        <end position="559"/>
    </location>
</feature>
<evidence type="ECO:0000256" key="1">
    <source>
        <dbReference type="ARBA" id="ARBA00004141"/>
    </source>
</evidence>
<keyword evidence="7" id="KW-1133">Transmembrane helix</keyword>
<dbReference type="Gene3D" id="3.40.30.20">
    <property type="match status" value="1"/>
</dbReference>
<evidence type="ECO:0000256" key="5">
    <source>
        <dbReference type="ARBA" id="ARBA00023002"/>
    </source>
</evidence>
<dbReference type="SUPFAM" id="SSF51905">
    <property type="entry name" value="FAD/NAD(P)-binding domain"/>
    <property type="match status" value="1"/>
</dbReference>
<dbReference type="InterPro" id="IPR012941">
    <property type="entry name" value="Phe_hydrox_C_dim_dom"/>
</dbReference>
<feature type="transmembrane region" description="Helical" evidence="7">
    <location>
        <begin position="836"/>
        <end position="862"/>
    </location>
</feature>
<feature type="transmembrane region" description="Helical" evidence="7">
    <location>
        <begin position="762"/>
        <end position="782"/>
    </location>
</feature>
<comment type="similarity">
    <text evidence="2">Belongs to the PheA/TfdB FAD monooxygenase family.</text>
</comment>
<evidence type="ECO:0000256" key="2">
    <source>
        <dbReference type="ARBA" id="ARBA00007801"/>
    </source>
</evidence>
<organism evidence="9 10">
    <name type="scientific">Purpureocillium lavendulum</name>
    <dbReference type="NCBI Taxonomy" id="1247861"/>
    <lineage>
        <taxon>Eukaryota</taxon>
        <taxon>Fungi</taxon>
        <taxon>Dikarya</taxon>
        <taxon>Ascomycota</taxon>
        <taxon>Pezizomycotina</taxon>
        <taxon>Sordariomycetes</taxon>
        <taxon>Hypocreomycetidae</taxon>
        <taxon>Hypocreales</taxon>
        <taxon>Ophiocordycipitaceae</taxon>
        <taxon>Purpureocillium</taxon>
    </lineage>
</organism>
<dbReference type="InterPro" id="IPR011701">
    <property type="entry name" value="MFS"/>
</dbReference>
<dbReference type="InterPro" id="IPR020846">
    <property type="entry name" value="MFS_dom"/>
</dbReference>
<evidence type="ECO:0000313" key="10">
    <source>
        <dbReference type="Proteomes" id="UP001163105"/>
    </source>
</evidence>
<evidence type="ECO:0000259" key="8">
    <source>
        <dbReference type="PROSITE" id="PS50850"/>
    </source>
</evidence>
<dbReference type="GO" id="GO:0016020">
    <property type="term" value="C:membrane"/>
    <property type="evidence" value="ECO:0007669"/>
    <property type="project" value="UniProtKB-SubCell"/>
</dbReference>
<sequence>MKGIERTSFVPDVDVPARFPFEVTIHQGRIERILQENLDLYAPKDTIRRSHRFLEYTVDEAHPDFPILVKYEYDLPNGVTEQGAVRTRYLVGADGARSLVRRCMGLELQGETTDHIWGVCDFVADTDFPDIRKRCAVHSDAGSVMVIPRERIATGEYLTRLYVQVPGEVARDVDPGMDKKTADKKRRGAVTLQYIFEQARAVFHPYNIGIKKGTNPDWWAAYQIGQRMTPKFSARMRDGVDRVFIVGDACHTHSPKAGQGMNVSMMDSYNLAWKLVHSLHGLTPHTLPGTADPVLETFENERVDIARQLIEFDTQFSHMFSGQIGSADKEAAGLTHEEFLRVFSEGNGFTSGCGIQYKGNRLVRPANESQDDILPRGDPLSGTLTPGRRLINVEVKRYADANTRQLQDEMPSTGRYHILVLASNDLLDKSGTSQSAILSSMDTIQKFPSGIINPVIIHPLRERFEWTDVPPAMKTFAEMRTYGLARKEDAYEIFGVSKEKGVIAVIRPDGYVGMLAPLLGAKVHFLSGVMDPLKNVSDSSVPQKIMSESDSKSNDPGFEESEVYVTGADIERRGNLKTARDGHTVLIPQPSEDPLDPLNWSQVKKHVILFIISFAAFLPDYGSATGAVTLIPQAVVWNMSPDTVNHSQVGNVFMLGAGGIFVVALSAWAGRLPILFYFLLLATATAAWCAAATTFESFMAARILNGFFSTVAQGGGLMFIFDMFFFHERARKINIWAAFIILSPYMGPLFAAFMIATLSWPIPFWVYLVETALALILTILFVEETYYDRRIAPADQPRRGSRLERLTGIAQYRSRHLRNSFGQACMRPVRVILKPTVFLSALYYLLTFAWVVGINTTLAIFLTPLYNFGPKQIGFFYFTPIVAALLGEITGHWLHDGIAKQYIKSHNGHFEPEVRLRAMWFSTPFMLAGLVGLGFALEDAYHFMFTALFWGLYVFGIMVSTVALNAYNLDSYPEASGEVSAWINFTRSEFPRVP</sequence>
<dbReference type="SUPFAM" id="SSF52833">
    <property type="entry name" value="Thioredoxin-like"/>
    <property type="match status" value="1"/>
</dbReference>
<feature type="transmembrane region" description="Helical" evidence="7">
    <location>
        <begin position="707"/>
        <end position="726"/>
    </location>
</feature>
<dbReference type="PANTHER" id="PTHR43004">
    <property type="entry name" value="TRK SYSTEM POTASSIUM UPTAKE PROTEIN"/>
    <property type="match status" value="1"/>
</dbReference>
<feature type="transmembrane region" description="Helical" evidence="7">
    <location>
        <begin position="943"/>
        <end position="967"/>
    </location>
</feature>
<evidence type="ECO:0000256" key="6">
    <source>
        <dbReference type="SAM" id="MobiDB-lite"/>
    </source>
</evidence>
<reference evidence="9" key="1">
    <citation type="submission" date="2023-01" db="EMBL/GenBank/DDBJ databases">
        <title>The growth and conidiation of Purpureocillium lavendulum are regulated by nitrogen source and histone H3K14 acetylation.</title>
        <authorList>
            <person name="Tang P."/>
            <person name="Han J."/>
            <person name="Zhang C."/>
            <person name="Tang P."/>
            <person name="Qi F."/>
            <person name="Zhang K."/>
            <person name="Liang L."/>
        </authorList>
    </citation>
    <scope>NUCLEOTIDE SEQUENCE</scope>
    <source>
        <strain evidence="9">YMF1.00683</strain>
    </source>
</reference>
<proteinExistence type="inferred from homology"/>
<feature type="transmembrane region" description="Helical" evidence="7">
    <location>
        <begin position="651"/>
        <end position="668"/>
    </location>
</feature>
<evidence type="ECO:0000256" key="4">
    <source>
        <dbReference type="ARBA" id="ARBA00022827"/>
    </source>
</evidence>